<reference evidence="2" key="1">
    <citation type="submission" date="2021-01" db="EMBL/GenBank/DDBJ databases">
        <authorList>
            <person name="Corre E."/>
            <person name="Pelletier E."/>
            <person name="Niang G."/>
            <person name="Scheremetjew M."/>
            <person name="Finn R."/>
            <person name="Kale V."/>
            <person name="Holt S."/>
            <person name="Cochrane G."/>
            <person name="Meng A."/>
            <person name="Brown T."/>
            <person name="Cohen L."/>
        </authorList>
    </citation>
    <scope>NUCLEOTIDE SEQUENCE</scope>
    <source>
        <strain evidence="2">CCCM811</strain>
    </source>
</reference>
<dbReference type="EMBL" id="HBIV01034227">
    <property type="protein sequence ID" value="CAE0672757.1"/>
    <property type="molecule type" value="Transcribed_RNA"/>
</dbReference>
<evidence type="ECO:0000313" key="2">
    <source>
        <dbReference type="EMBL" id="CAE0672757.1"/>
    </source>
</evidence>
<dbReference type="PANTHER" id="PTHR45943">
    <property type="entry name" value="E3 UBIQUITIN-PROTEIN LIGASE MYCBP2"/>
    <property type="match status" value="1"/>
</dbReference>
<dbReference type="PANTHER" id="PTHR45943:SF2">
    <property type="entry name" value="RING-TYPE DOMAIN-CONTAINING PROTEIN"/>
    <property type="match status" value="1"/>
</dbReference>
<feature type="region of interest" description="Disordered" evidence="1">
    <location>
        <begin position="141"/>
        <end position="166"/>
    </location>
</feature>
<name>A0A7S4DV63_9EUKA</name>
<dbReference type="GO" id="GO:0005886">
    <property type="term" value="C:plasma membrane"/>
    <property type="evidence" value="ECO:0007669"/>
    <property type="project" value="TreeGrafter"/>
</dbReference>
<sequence>MCNSCQKPYCGGRVECAREVEIHKSLLTCHACTWNKVAGDHKCLKHGVEHAMFKCDSCCNIATYDCIYNHFCDRCHSMPSQPKHFPCPGPEKCPLGMPHPNNLPAVHGGPESFIQPFVIGCMACFGATDVKNDLHQGGYVFGNDDAKKGNNQKKKSDNQKNKKSPVVLGLRPWRFPRNAKPFDQRRPALFGRNQLHKDVALRPQIAGKGRVGIKAAEGRQRRGIVAERVGLVGPQPKNTIPFSNKASLLVRRQPKLKMLRRNMNMKQRQTGMRGKGVKNVDGGAAVAVGKKDSLEKKEKKAIDDTASSGPQQGPGPQLPRKGRSVTPPPSRQTRRRQPWR</sequence>
<dbReference type="GO" id="GO:0061630">
    <property type="term" value="F:ubiquitin protein ligase activity"/>
    <property type="evidence" value="ECO:0007669"/>
    <property type="project" value="TreeGrafter"/>
</dbReference>
<protein>
    <submittedName>
        <fullName evidence="2">Uncharacterized protein</fullName>
    </submittedName>
</protein>
<feature type="compositionally biased region" description="Basic and acidic residues" evidence="1">
    <location>
        <begin position="144"/>
        <end position="160"/>
    </location>
</feature>
<dbReference type="AlphaFoldDB" id="A0A7S4DV63"/>
<dbReference type="GO" id="GO:0005634">
    <property type="term" value="C:nucleus"/>
    <property type="evidence" value="ECO:0007669"/>
    <property type="project" value="TreeGrafter"/>
</dbReference>
<accession>A0A7S4DV63</accession>
<evidence type="ECO:0000256" key="1">
    <source>
        <dbReference type="SAM" id="MobiDB-lite"/>
    </source>
</evidence>
<feature type="region of interest" description="Disordered" evidence="1">
    <location>
        <begin position="266"/>
        <end position="340"/>
    </location>
</feature>
<feature type="compositionally biased region" description="Basic and acidic residues" evidence="1">
    <location>
        <begin position="289"/>
        <end position="303"/>
    </location>
</feature>
<proteinExistence type="predicted"/>
<gene>
    <name evidence="2" type="ORF">LGLO00237_LOCUS24408</name>
</gene>
<organism evidence="2">
    <name type="scientific">Lotharella globosa</name>
    <dbReference type="NCBI Taxonomy" id="91324"/>
    <lineage>
        <taxon>Eukaryota</taxon>
        <taxon>Sar</taxon>
        <taxon>Rhizaria</taxon>
        <taxon>Cercozoa</taxon>
        <taxon>Chlorarachniophyceae</taxon>
        <taxon>Lotharella</taxon>
    </lineage>
</organism>